<dbReference type="EMBL" id="WUAV01000002">
    <property type="protein sequence ID" value="KAF1768163.1"/>
    <property type="molecule type" value="Genomic_DNA"/>
</dbReference>
<evidence type="ECO:0000313" key="4">
    <source>
        <dbReference type="Proteomes" id="UP000483820"/>
    </source>
</evidence>
<dbReference type="GeneID" id="9817684"/>
<organism evidence="3 4">
    <name type="scientific">Caenorhabditis remanei</name>
    <name type="common">Caenorhabditis vulgaris</name>
    <dbReference type="NCBI Taxonomy" id="31234"/>
    <lineage>
        <taxon>Eukaryota</taxon>
        <taxon>Metazoa</taxon>
        <taxon>Ecdysozoa</taxon>
        <taxon>Nematoda</taxon>
        <taxon>Chromadorea</taxon>
        <taxon>Rhabditida</taxon>
        <taxon>Rhabditina</taxon>
        <taxon>Rhabditomorpha</taxon>
        <taxon>Rhabditoidea</taxon>
        <taxon>Rhabditidae</taxon>
        <taxon>Peloderinae</taxon>
        <taxon>Caenorhabditis</taxon>
    </lineage>
</organism>
<evidence type="ECO:0000256" key="1">
    <source>
        <dbReference type="SAM" id="MobiDB-lite"/>
    </source>
</evidence>
<feature type="region of interest" description="Disordered" evidence="1">
    <location>
        <begin position="1"/>
        <end position="32"/>
    </location>
</feature>
<reference evidence="3 4" key="1">
    <citation type="submission" date="2019-12" db="EMBL/GenBank/DDBJ databases">
        <title>Chromosome-level assembly of the Caenorhabditis remanei genome.</title>
        <authorList>
            <person name="Teterina A.A."/>
            <person name="Willis J.H."/>
            <person name="Phillips P.C."/>
        </authorList>
    </citation>
    <scope>NUCLEOTIDE SEQUENCE [LARGE SCALE GENOMIC DNA]</scope>
    <source>
        <strain evidence="3 4">PX506</strain>
        <tissue evidence="3">Whole organism</tissue>
    </source>
</reference>
<dbReference type="RefSeq" id="XP_003105773.2">
    <property type="nucleotide sequence ID" value="XM_003105725.2"/>
</dbReference>
<sequence length="462" mass="53435">MSNSDDNEMSPLSLEGHYDGSMSSDFVDEDSDGEGFQYYAETSLHDENSNYAESHYAENHRYFQHKEAQQIYDLFENPHHIEFRTTEERLTQFPEMRLIPATRHLRGISVSDTSHLTTATTRLFYPKSPLEHEESYINHELTALPDRYFQKRLTLTAKQAGFDSDCATCDTCDFIWRQNKLYQTHLRKHAVYGSGNIMSLHVGLLCPVHNCKTRCDSIATIVKHMQLTHGIDNLPFESIIFKNITEFKLWKVELERLTTARFVPSSTKHNVFCKSTFYQCHMSGRRQYQGTDKIRNRRSRKIGKTCTAFFNVRENDDGTVVLRGCTKHFGHGMDVKSLPITKDIQMEIAHLLIEGYDEIEIADHMRLLSHAMDRRYYLQNYEVRNVLSKIESYKVEFKRKMVNGEKLPSLVNICKTPSNDQQSVVFPIVKAKLAQSRYPVDQDNDVENDSPTLIGGDTIDSI</sequence>
<dbReference type="InterPro" id="IPR013087">
    <property type="entry name" value="Znf_C2H2_type"/>
</dbReference>
<evidence type="ECO:0000259" key="2">
    <source>
        <dbReference type="SMART" id="SM00355"/>
    </source>
</evidence>
<accession>A0A6A5HPA4</accession>
<evidence type="ECO:0000313" key="3">
    <source>
        <dbReference type="EMBL" id="KAF1768163.1"/>
    </source>
</evidence>
<dbReference type="PANTHER" id="PTHR33936">
    <property type="entry name" value="PROTEIN CBG17840"/>
    <property type="match status" value="1"/>
</dbReference>
<dbReference type="PANTHER" id="PTHR33936:SF25">
    <property type="entry name" value="C2H2-TYPE DOMAIN-CONTAINING PROTEIN"/>
    <property type="match status" value="1"/>
</dbReference>
<feature type="domain" description="C2H2-type" evidence="2">
    <location>
        <begin position="167"/>
        <end position="189"/>
    </location>
</feature>
<gene>
    <name evidence="3" type="ORF">GCK72_008125</name>
</gene>
<feature type="domain" description="C2H2-type" evidence="2">
    <location>
        <begin position="204"/>
        <end position="229"/>
    </location>
</feature>
<dbReference type="CTD" id="9817684"/>
<dbReference type="KEGG" id="crq:GCK72_008125"/>
<proteinExistence type="predicted"/>
<dbReference type="Proteomes" id="UP000483820">
    <property type="component" value="Chromosome II"/>
</dbReference>
<comment type="caution">
    <text evidence="3">The sequence shown here is derived from an EMBL/GenBank/DDBJ whole genome shotgun (WGS) entry which is preliminary data.</text>
</comment>
<name>A0A6A5HPA4_CAERE</name>
<dbReference type="AlphaFoldDB" id="A0A6A5HPA4"/>
<protein>
    <recommendedName>
        <fullName evidence="2">C2H2-type domain-containing protein</fullName>
    </recommendedName>
</protein>
<feature type="region of interest" description="Disordered" evidence="1">
    <location>
        <begin position="441"/>
        <end position="462"/>
    </location>
</feature>
<dbReference type="SMART" id="SM00355">
    <property type="entry name" value="ZnF_C2H2"/>
    <property type="match status" value="2"/>
</dbReference>
<dbReference type="InterPro" id="IPR052797">
    <property type="entry name" value="RegFact_GeneExpr_CellDeath"/>
</dbReference>